<organism evidence="8 9">
    <name type="scientific">Mobilitalea sibirica</name>
    <dbReference type="NCBI Taxonomy" id="1462919"/>
    <lineage>
        <taxon>Bacteria</taxon>
        <taxon>Bacillati</taxon>
        <taxon>Bacillota</taxon>
        <taxon>Clostridia</taxon>
        <taxon>Lachnospirales</taxon>
        <taxon>Lachnospiraceae</taxon>
        <taxon>Mobilitalea</taxon>
    </lineage>
</organism>
<evidence type="ECO:0000256" key="1">
    <source>
        <dbReference type="ARBA" id="ARBA00009865"/>
    </source>
</evidence>
<evidence type="ECO:0000256" key="2">
    <source>
        <dbReference type="ARBA" id="ARBA00022651"/>
    </source>
</evidence>
<dbReference type="GO" id="GO:0045493">
    <property type="term" value="P:xylan catabolic process"/>
    <property type="evidence" value="ECO:0007669"/>
    <property type="project" value="UniProtKB-KW"/>
</dbReference>
<keyword evidence="3 7" id="KW-0378">Hydrolase</keyword>
<keyword evidence="2" id="KW-0858">Xylan degradation</keyword>
<dbReference type="CDD" id="cd08981">
    <property type="entry name" value="GH43_Bt1873-like"/>
    <property type="match status" value="1"/>
</dbReference>
<evidence type="ECO:0000256" key="5">
    <source>
        <dbReference type="ARBA" id="ARBA00023295"/>
    </source>
</evidence>
<proteinExistence type="inferred from homology"/>
<gene>
    <name evidence="8" type="ORF">I5677_03595</name>
</gene>
<evidence type="ECO:0000256" key="4">
    <source>
        <dbReference type="ARBA" id="ARBA00023277"/>
    </source>
</evidence>
<keyword evidence="2" id="KW-0624">Polysaccharide degradation</keyword>
<feature type="site" description="Important for catalytic activity, responsible for pKa modulation of the active site Glu and correct orientation of both the proton donor and substrate" evidence="6">
    <location>
        <position position="123"/>
    </location>
</feature>
<dbReference type="InterPro" id="IPR052176">
    <property type="entry name" value="Glycosyl_Hydrlase_43_Enz"/>
</dbReference>
<dbReference type="AlphaFoldDB" id="A0A8J7HCF6"/>
<dbReference type="EMBL" id="JAEAGR010000003">
    <property type="protein sequence ID" value="MBH1939979.1"/>
    <property type="molecule type" value="Genomic_DNA"/>
</dbReference>
<evidence type="ECO:0000256" key="7">
    <source>
        <dbReference type="RuleBase" id="RU361187"/>
    </source>
</evidence>
<dbReference type="Proteomes" id="UP000623269">
    <property type="component" value="Unassembled WGS sequence"/>
</dbReference>
<dbReference type="PANTHER" id="PTHR43772:SF2">
    <property type="entry name" value="PUTATIVE (AFU_ORTHOLOGUE AFUA_2G04480)-RELATED"/>
    <property type="match status" value="1"/>
</dbReference>
<comment type="caution">
    <text evidence="8">The sequence shown here is derived from an EMBL/GenBank/DDBJ whole genome shotgun (WGS) entry which is preliminary data.</text>
</comment>
<evidence type="ECO:0000313" key="8">
    <source>
        <dbReference type="EMBL" id="MBH1939979.1"/>
    </source>
</evidence>
<dbReference type="Gene3D" id="2.115.10.20">
    <property type="entry name" value="Glycosyl hydrolase domain, family 43"/>
    <property type="match status" value="1"/>
</dbReference>
<reference evidence="8" key="1">
    <citation type="submission" date="2020-12" db="EMBL/GenBank/DDBJ databases">
        <title>M. sibirica DSM 26468T genome.</title>
        <authorList>
            <person name="Thieme N."/>
            <person name="Rettenmaier R."/>
            <person name="Zverlov V."/>
            <person name="Liebl W."/>
        </authorList>
    </citation>
    <scope>NUCLEOTIDE SEQUENCE</scope>
    <source>
        <strain evidence="8">DSM 26468</strain>
    </source>
</reference>
<dbReference type="InterPro" id="IPR023296">
    <property type="entry name" value="Glyco_hydro_beta-prop_sf"/>
</dbReference>
<dbReference type="SUPFAM" id="SSF75005">
    <property type="entry name" value="Arabinanase/levansucrase/invertase"/>
    <property type="match status" value="1"/>
</dbReference>
<keyword evidence="5 7" id="KW-0326">Glycosidase</keyword>
<evidence type="ECO:0000256" key="6">
    <source>
        <dbReference type="PIRSR" id="PIRSR606710-2"/>
    </source>
</evidence>
<dbReference type="PANTHER" id="PTHR43772">
    <property type="entry name" value="ENDO-1,4-BETA-XYLANASE"/>
    <property type="match status" value="1"/>
</dbReference>
<sequence>MTLNEINIRDPFVLPYEGKYYMYGTRGATCWGECDGFDVYVSEDLTLWSDPIEAFHKPEGFWADRNYWAPEVHYYNGSFYAFVSFKSQDRCRGTQILKSDSPTGPFLLHSDGPVTPSDWECLDGTLYVDNDGQPYMVFCHEWVQVKDGEVCAILLSSDLKKAISEPILLFKASEPHWSRGVKNGPNYVTDGPFLYQPDNSYRNGPLNTTANKSKKDTFNKPLVMLWSSFSDDGYAQAIARSESGKITGPWTHDEQLLYSKDGGHGMLFHTFEGQLYLTLHTPNVTLKEHPIFIPVRDENHVLTVEYNQ</sequence>
<dbReference type="InterPro" id="IPR006710">
    <property type="entry name" value="Glyco_hydro_43"/>
</dbReference>
<protein>
    <submittedName>
        <fullName evidence="8">Family 43 glycosylhydrolase</fullName>
    </submittedName>
</protein>
<keyword evidence="4" id="KW-0119">Carbohydrate metabolism</keyword>
<name>A0A8J7HCF6_9FIRM</name>
<keyword evidence="9" id="KW-1185">Reference proteome</keyword>
<evidence type="ECO:0000313" key="9">
    <source>
        <dbReference type="Proteomes" id="UP000623269"/>
    </source>
</evidence>
<accession>A0A8J7HCF6</accession>
<evidence type="ECO:0000256" key="3">
    <source>
        <dbReference type="ARBA" id="ARBA00022801"/>
    </source>
</evidence>
<dbReference type="GO" id="GO:0004553">
    <property type="term" value="F:hydrolase activity, hydrolyzing O-glycosyl compounds"/>
    <property type="evidence" value="ECO:0007669"/>
    <property type="project" value="InterPro"/>
</dbReference>
<dbReference type="RefSeq" id="WP_197660207.1">
    <property type="nucleotide sequence ID" value="NZ_JAEAGR010000003.1"/>
</dbReference>
<dbReference type="Pfam" id="PF04616">
    <property type="entry name" value="Glyco_hydro_43"/>
    <property type="match status" value="1"/>
</dbReference>
<comment type="similarity">
    <text evidence="1 7">Belongs to the glycosyl hydrolase 43 family.</text>
</comment>